<keyword evidence="7 17" id="KW-0418">Kinase</keyword>
<evidence type="ECO:0000256" key="15">
    <source>
        <dbReference type="RuleBase" id="RU000304"/>
    </source>
</evidence>
<evidence type="ECO:0000256" key="11">
    <source>
        <dbReference type="ARBA" id="ARBA00048367"/>
    </source>
</evidence>
<dbReference type="InterPro" id="IPR017441">
    <property type="entry name" value="Protein_kinase_ATP_BS"/>
</dbReference>
<dbReference type="AlphaFoldDB" id="A0A0W4ZR13"/>
<dbReference type="OrthoDB" id="1732493at2759"/>
<dbReference type="InterPro" id="IPR011009">
    <property type="entry name" value="Kinase-like_dom_sf"/>
</dbReference>
<comment type="catalytic activity">
    <reaction evidence="10">
        <text>L-threonyl-[protein] + ATP = O-phospho-L-threonyl-[protein] + ADP + H(+)</text>
        <dbReference type="Rhea" id="RHEA:46608"/>
        <dbReference type="Rhea" id="RHEA-COMP:11060"/>
        <dbReference type="Rhea" id="RHEA-COMP:11605"/>
        <dbReference type="ChEBI" id="CHEBI:15378"/>
        <dbReference type="ChEBI" id="CHEBI:30013"/>
        <dbReference type="ChEBI" id="CHEBI:30616"/>
        <dbReference type="ChEBI" id="CHEBI:61977"/>
        <dbReference type="ChEBI" id="CHEBI:456216"/>
        <dbReference type="EC" id="2.7.11.22"/>
    </reaction>
</comment>
<keyword evidence="4" id="KW-0597">Phosphoprotein</keyword>
<dbReference type="SUPFAM" id="SSF56112">
    <property type="entry name" value="Protein kinase-like (PK-like)"/>
    <property type="match status" value="1"/>
</dbReference>
<evidence type="ECO:0000256" key="8">
    <source>
        <dbReference type="ARBA" id="ARBA00022840"/>
    </source>
</evidence>
<dbReference type="SMART" id="SM00220">
    <property type="entry name" value="S_TKc"/>
    <property type="match status" value="1"/>
</dbReference>
<evidence type="ECO:0000256" key="10">
    <source>
        <dbReference type="ARBA" id="ARBA00047811"/>
    </source>
</evidence>
<evidence type="ECO:0000256" key="13">
    <source>
        <dbReference type="ARBA" id="ARBA00065691"/>
    </source>
</evidence>
<dbReference type="FunFam" id="3.30.200.20:FF:000027">
    <property type="entry name" value="Putative Cyclin-dependent kinase 1"/>
    <property type="match status" value="1"/>
</dbReference>
<dbReference type="GO" id="GO:0004693">
    <property type="term" value="F:cyclin-dependent protein serine/threonine kinase activity"/>
    <property type="evidence" value="ECO:0007669"/>
    <property type="project" value="UniProtKB-EC"/>
</dbReference>
<accession>A0A0W4ZR13</accession>
<keyword evidence="3 15" id="KW-0723">Serine/threonine-protein kinase</keyword>
<dbReference type="GO" id="GO:0000082">
    <property type="term" value="P:G1/S transition of mitotic cell cycle"/>
    <property type="evidence" value="ECO:0007669"/>
    <property type="project" value="TreeGrafter"/>
</dbReference>
<comment type="caution">
    <text evidence="17">The sequence shown here is derived from an EMBL/GenBank/DDBJ whole genome shotgun (WGS) entry which is preliminary data.</text>
</comment>
<dbReference type="GO" id="GO:0005524">
    <property type="term" value="F:ATP binding"/>
    <property type="evidence" value="ECO:0007669"/>
    <property type="project" value="UniProtKB-UniRule"/>
</dbReference>
<evidence type="ECO:0000256" key="6">
    <source>
        <dbReference type="ARBA" id="ARBA00022741"/>
    </source>
</evidence>
<dbReference type="EMBL" id="LFVZ01000002">
    <property type="protein sequence ID" value="KTW30786.1"/>
    <property type="molecule type" value="Genomic_DNA"/>
</dbReference>
<protein>
    <recommendedName>
        <fullName evidence="9">Cyclin-dependent kinase 1</fullName>
        <ecNumber evidence="2">2.7.11.22</ecNumber>
    </recommendedName>
</protein>
<keyword evidence="18" id="KW-1185">Reference proteome</keyword>
<evidence type="ECO:0000256" key="12">
    <source>
        <dbReference type="ARBA" id="ARBA00054104"/>
    </source>
</evidence>
<sequence length="304" mass="34839">MTSTMEQYQRLEKIGEGTYGVVYKAKDLESGTIVALKKIRLEAEDEGVPSTAIREISLLKEMHNDNVVRLLNIIHQESRLYLVFEFLDLDLKKYMNSIPKDMMLGAEMIKKFMSQLVSGVKYCHSHRILHRDLKPQNLLIDREGNLKLADFGLARAFGVPLRGYTHEVVTLWYRAPEVLLGGRQYATALDIWSIGCIFAEMATKKPLFPGDSEIDEIFRIFRILGTPDENSWPGITSYPDFKATFPKWSPKNLGELITELDSDGIDLLQKCLRYYPAERISAKKALDHPYFDDFININRSNVVV</sequence>
<comment type="subunit">
    <text evidence="13">Forms a stable but non-covalent complex with a regulatory subunit and with a cyclin. Interacts with cks-1.</text>
</comment>
<dbReference type="PANTHER" id="PTHR24056:SF254">
    <property type="entry name" value="CYCLIN-DEPENDENT KINASE 2"/>
    <property type="match status" value="1"/>
</dbReference>
<evidence type="ECO:0000256" key="9">
    <source>
        <dbReference type="ARBA" id="ARBA00039266"/>
    </source>
</evidence>
<dbReference type="GO" id="GO:0010389">
    <property type="term" value="P:regulation of G2/M transition of mitotic cell cycle"/>
    <property type="evidence" value="ECO:0007669"/>
    <property type="project" value="TreeGrafter"/>
</dbReference>
<dbReference type="InterPro" id="IPR000719">
    <property type="entry name" value="Prot_kinase_dom"/>
</dbReference>
<dbReference type="Proteomes" id="UP000054454">
    <property type="component" value="Unassembled WGS sequence"/>
</dbReference>
<evidence type="ECO:0000256" key="4">
    <source>
        <dbReference type="ARBA" id="ARBA00022553"/>
    </source>
</evidence>
<dbReference type="GO" id="GO:0010468">
    <property type="term" value="P:regulation of gene expression"/>
    <property type="evidence" value="ECO:0007669"/>
    <property type="project" value="TreeGrafter"/>
</dbReference>
<feature type="domain" description="Protein kinase" evidence="16">
    <location>
        <begin position="8"/>
        <end position="291"/>
    </location>
</feature>
<evidence type="ECO:0000256" key="5">
    <source>
        <dbReference type="ARBA" id="ARBA00022679"/>
    </source>
</evidence>
<dbReference type="GO" id="GO:0005634">
    <property type="term" value="C:nucleus"/>
    <property type="evidence" value="ECO:0007669"/>
    <property type="project" value="UniProtKB-ARBA"/>
</dbReference>
<dbReference type="PROSITE" id="PS00108">
    <property type="entry name" value="PROTEIN_KINASE_ST"/>
    <property type="match status" value="1"/>
</dbReference>
<dbReference type="VEuPathDB" id="FungiDB:T552_00498"/>
<keyword evidence="5" id="KW-0808">Transferase</keyword>
<dbReference type="EC" id="2.7.11.22" evidence="2"/>
<evidence type="ECO:0000313" key="18">
    <source>
        <dbReference type="Proteomes" id="UP000054454"/>
    </source>
</evidence>
<evidence type="ECO:0000256" key="3">
    <source>
        <dbReference type="ARBA" id="ARBA00022527"/>
    </source>
</evidence>
<dbReference type="Gene3D" id="1.10.510.10">
    <property type="entry name" value="Transferase(Phosphotransferase) domain 1"/>
    <property type="match status" value="1"/>
</dbReference>
<evidence type="ECO:0000313" key="17">
    <source>
        <dbReference type="EMBL" id="KTW30786.1"/>
    </source>
</evidence>
<dbReference type="PANTHER" id="PTHR24056">
    <property type="entry name" value="CELL DIVISION PROTEIN KINASE"/>
    <property type="match status" value="1"/>
</dbReference>
<comment type="function">
    <text evidence="12">Plays a key role in the control of the eukaryotic cell cycle. Required for entry into S-phase and mitosis. Acts as a component of the kinase complex that phosphorylates the repetitive C-terminus of RNA polymerase II. May function in concert with npp-16 to arrest prophase blastomeres in response to anoxia.</text>
</comment>
<evidence type="ECO:0000256" key="2">
    <source>
        <dbReference type="ARBA" id="ARBA00012425"/>
    </source>
</evidence>
<organism evidence="17 18">
    <name type="scientific">Pneumocystis carinii (strain B80)</name>
    <name type="common">Rat pneumocystis pneumonia agent</name>
    <name type="synonym">Pneumocystis carinii f. sp. carinii</name>
    <dbReference type="NCBI Taxonomy" id="1408658"/>
    <lineage>
        <taxon>Eukaryota</taxon>
        <taxon>Fungi</taxon>
        <taxon>Dikarya</taxon>
        <taxon>Ascomycota</taxon>
        <taxon>Taphrinomycotina</taxon>
        <taxon>Pneumocystomycetes</taxon>
        <taxon>Pneumocystaceae</taxon>
        <taxon>Pneumocystis</taxon>
    </lineage>
</organism>
<evidence type="ECO:0000259" key="16">
    <source>
        <dbReference type="PROSITE" id="PS50011"/>
    </source>
</evidence>
<evidence type="ECO:0000256" key="14">
    <source>
        <dbReference type="PROSITE-ProRule" id="PRU10141"/>
    </source>
</evidence>
<keyword evidence="8 14" id="KW-0067">ATP-binding</keyword>
<feature type="binding site" evidence="14">
    <location>
        <position position="37"/>
    </location>
    <ligand>
        <name>ATP</name>
        <dbReference type="ChEBI" id="CHEBI:30616"/>
    </ligand>
</feature>
<dbReference type="GO" id="GO:0007165">
    <property type="term" value="P:signal transduction"/>
    <property type="evidence" value="ECO:0007669"/>
    <property type="project" value="TreeGrafter"/>
</dbReference>
<evidence type="ECO:0000256" key="1">
    <source>
        <dbReference type="ARBA" id="ARBA00006485"/>
    </source>
</evidence>
<dbReference type="RefSeq" id="XP_018227382.1">
    <property type="nucleotide sequence ID" value="XM_018369113.1"/>
</dbReference>
<dbReference type="InterPro" id="IPR050108">
    <property type="entry name" value="CDK"/>
</dbReference>
<dbReference type="Pfam" id="PF00069">
    <property type="entry name" value="Pkinase"/>
    <property type="match status" value="1"/>
</dbReference>
<keyword evidence="6 14" id="KW-0547">Nucleotide-binding</keyword>
<dbReference type="GeneID" id="28935315"/>
<dbReference type="GO" id="GO:0005737">
    <property type="term" value="C:cytoplasm"/>
    <property type="evidence" value="ECO:0007669"/>
    <property type="project" value="TreeGrafter"/>
</dbReference>
<dbReference type="FunFam" id="1.10.510.10:FF:000706">
    <property type="entry name" value="Cyclin-dependent kinase 1"/>
    <property type="match status" value="1"/>
</dbReference>
<comment type="catalytic activity">
    <reaction evidence="11">
        <text>L-seryl-[protein] + ATP = O-phospho-L-seryl-[protein] + ADP + H(+)</text>
        <dbReference type="Rhea" id="RHEA:17989"/>
        <dbReference type="Rhea" id="RHEA-COMP:9863"/>
        <dbReference type="Rhea" id="RHEA-COMP:11604"/>
        <dbReference type="ChEBI" id="CHEBI:15378"/>
        <dbReference type="ChEBI" id="CHEBI:29999"/>
        <dbReference type="ChEBI" id="CHEBI:30616"/>
        <dbReference type="ChEBI" id="CHEBI:83421"/>
        <dbReference type="ChEBI" id="CHEBI:456216"/>
        <dbReference type="EC" id="2.7.11.22"/>
    </reaction>
</comment>
<comment type="similarity">
    <text evidence="1">Belongs to the protein kinase superfamily. CMGC Ser/Thr protein kinase family. CDC2/CDKX subfamily.</text>
</comment>
<dbReference type="PROSITE" id="PS00107">
    <property type="entry name" value="PROTEIN_KINASE_ATP"/>
    <property type="match status" value="1"/>
</dbReference>
<dbReference type="PROSITE" id="PS50011">
    <property type="entry name" value="PROTEIN_KINASE_DOM"/>
    <property type="match status" value="1"/>
</dbReference>
<proteinExistence type="inferred from homology"/>
<reference evidence="18" key="1">
    <citation type="journal article" date="2016" name="Nat. Commun.">
        <title>Genome analysis of three Pneumocystis species reveals adaptation mechanisms to life exclusively in mammalian hosts.</title>
        <authorList>
            <person name="Ma L."/>
            <person name="Chen Z."/>
            <person name="Huang D.W."/>
            <person name="Kutty G."/>
            <person name="Ishihara M."/>
            <person name="Wang H."/>
            <person name="Abouelleil A."/>
            <person name="Bishop L."/>
            <person name="Davey E."/>
            <person name="Deng R."/>
            <person name="Deng X."/>
            <person name="Fan L."/>
            <person name="Fantoni G."/>
            <person name="Fitzgerald M."/>
            <person name="Gogineni E."/>
            <person name="Goldberg J.M."/>
            <person name="Handley G."/>
            <person name="Hu X."/>
            <person name="Huber C."/>
            <person name="Jiao X."/>
            <person name="Jones K."/>
            <person name="Levin J.Z."/>
            <person name="Liu Y."/>
            <person name="Macdonald P."/>
            <person name="Melnikov A."/>
            <person name="Raley C."/>
            <person name="Sassi M."/>
            <person name="Sherman B.T."/>
            <person name="Song X."/>
            <person name="Sykes S."/>
            <person name="Tran B."/>
            <person name="Walsh L."/>
            <person name="Xia Y."/>
            <person name="Yang J."/>
            <person name="Young S."/>
            <person name="Zeng Q."/>
            <person name="Zheng X."/>
            <person name="Stephens R."/>
            <person name="Nusbaum C."/>
            <person name="Birren B.W."/>
            <person name="Azadi P."/>
            <person name="Lempicki R.A."/>
            <person name="Cuomo C.A."/>
            <person name="Kovacs J.A."/>
        </authorList>
    </citation>
    <scope>NUCLEOTIDE SEQUENCE [LARGE SCALE GENOMIC DNA]</scope>
    <source>
        <strain evidence="18">B80</strain>
    </source>
</reference>
<evidence type="ECO:0000256" key="7">
    <source>
        <dbReference type="ARBA" id="ARBA00022777"/>
    </source>
</evidence>
<name>A0A0W4ZR13_PNEC8</name>
<gene>
    <name evidence="17" type="ORF">T552_00498</name>
</gene>
<dbReference type="GO" id="GO:0000307">
    <property type="term" value="C:cyclin-dependent protein kinase holoenzyme complex"/>
    <property type="evidence" value="ECO:0007669"/>
    <property type="project" value="TreeGrafter"/>
</dbReference>
<dbReference type="CDD" id="cd07835">
    <property type="entry name" value="STKc_CDK1_CdkB_like"/>
    <property type="match status" value="1"/>
</dbReference>
<dbReference type="InterPro" id="IPR008271">
    <property type="entry name" value="Ser/Thr_kinase_AS"/>
</dbReference>
<dbReference type="Gene3D" id="3.30.200.20">
    <property type="entry name" value="Phosphorylase Kinase, domain 1"/>
    <property type="match status" value="1"/>
</dbReference>
<dbReference type="GO" id="GO:0030332">
    <property type="term" value="F:cyclin binding"/>
    <property type="evidence" value="ECO:0007669"/>
    <property type="project" value="TreeGrafter"/>
</dbReference>